<dbReference type="CDD" id="cd07484">
    <property type="entry name" value="Peptidases_S8_Thermitase_like"/>
    <property type="match status" value="1"/>
</dbReference>
<sequence length="531" mass="58262">MKKYSRFMAGVALCSILLSSFSTSASADDENWQRRKKSFQPSSKIHLMSNHSNDHVKNRQAIVKTTLSNEELVKGFGVTIADSSSILGNENLKVVRIPKKLNYEGTLRKIKRSAHIESAEPDYMVKKMSNDPYYSYQWSLPKMKVPNAWLGLSPKARIKVAVIDSGVDYTHPDLEGRVLSGYDTYDEDSDPMDNDGHGTAVAGVIAATVNNGIGMAGINPYADILPVRVGDEEGMSTSDCVEGIYYAISQKADVINMSYGGSEYEDIEYDAIRSAYEKGIVLVAASGNEDDSVGYPAAYPEVLSVGASTPNDGIADFSNYGELLDIVAPGTDVLTAAIDGEYDYFDGTSFSAPIVSGLASLLLAEEPSLYPDDVEYLLESSAYLPAKYKGKWNQYYGYGRAVALKPFYTKLPSLKNDVGDRRSKAKKVTVGKLYSDKFDTPSDVDWFTFKVSKKTNVRVDVSGVAGINSTVWIDKYSNGKVINEKPHDARGLNGKESFTSSLTAGTYYLTVYDNNYHWAKDPYSIKVTAVK</sequence>
<keyword evidence="9" id="KW-0732">Signal</keyword>
<dbReference type="PROSITE" id="PS00137">
    <property type="entry name" value="SUBTILASE_HIS"/>
    <property type="match status" value="1"/>
</dbReference>
<gene>
    <name evidence="12" type="ORF">LCY76_19365</name>
</gene>
<dbReference type="Pfam" id="PF00082">
    <property type="entry name" value="Peptidase_S8"/>
    <property type="match status" value="1"/>
</dbReference>
<dbReference type="PANTHER" id="PTHR43806:SF11">
    <property type="entry name" value="CEREVISIN-RELATED"/>
    <property type="match status" value="1"/>
</dbReference>
<dbReference type="RefSeq" id="WP_248253975.1">
    <property type="nucleotide sequence ID" value="NZ_JAIWJX010000002.1"/>
</dbReference>
<keyword evidence="3" id="KW-0964">Secreted</keyword>
<evidence type="ECO:0000259" key="11">
    <source>
        <dbReference type="Pfam" id="PF04151"/>
    </source>
</evidence>
<evidence type="ECO:0000313" key="12">
    <source>
        <dbReference type="EMBL" id="MCK6258730.1"/>
    </source>
</evidence>
<evidence type="ECO:0000256" key="7">
    <source>
        <dbReference type="PROSITE-ProRule" id="PRU01240"/>
    </source>
</evidence>
<dbReference type="InterPro" id="IPR036852">
    <property type="entry name" value="Peptidase_S8/S53_dom_sf"/>
</dbReference>
<evidence type="ECO:0000256" key="2">
    <source>
        <dbReference type="ARBA" id="ARBA00011073"/>
    </source>
</evidence>
<feature type="active site" description="Charge relay system" evidence="7">
    <location>
        <position position="349"/>
    </location>
</feature>
<keyword evidence="4 7" id="KW-0645">Protease</keyword>
<dbReference type="PROSITE" id="PS00138">
    <property type="entry name" value="SUBTILASE_SER"/>
    <property type="match status" value="1"/>
</dbReference>
<evidence type="ECO:0000259" key="10">
    <source>
        <dbReference type="Pfam" id="PF00082"/>
    </source>
</evidence>
<evidence type="ECO:0000256" key="8">
    <source>
        <dbReference type="RuleBase" id="RU003355"/>
    </source>
</evidence>
<dbReference type="InterPro" id="IPR050131">
    <property type="entry name" value="Peptidase_S8_subtilisin-like"/>
</dbReference>
<proteinExistence type="inferred from homology"/>
<dbReference type="Pfam" id="PF04151">
    <property type="entry name" value="PPC"/>
    <property type="match status" value="1"/>
</dbReference>
<evidence type="ECO:0000256" key="6">
    <source>
        <dbReference type="ARBA" id="ARBA00022825"/>
    </source>
</evidence>
<comment type="subcellular location">
    <subcellularLocation>
        <location evidence="1">Secreted</location>
    </subcellularLocation>
</comment>
<dbReference type="GO" id="GO:0006508">
    <property type="term" value="P:proteolysis"/>
    <property type="evidence" value="ECO:0007669"/>
    <property type="project" value="UniProtKB-KW"/>
</dbReference>
<feature type="domain" description="Peptidase S8/S53" evidence="10">
    <location>
        <begin position="157"/>
        <end position="399"/>
    </location>
</feature>
<accession>A0A9X2BFF9</accession>
<keyword evidence="5 7" id="KW-0378">Hydrolase</keyword>
<dbReference type="InterPro" id="IPR023828">
    <property type="entry name" value="Peptidase_S8_Ser-AS"/>
</dbReference>
<dbReference type="SUPFAM" id="SSF52743">
    <property type="entry name" value="Subtilisin-like"/>
    <property type="match status" value="1"/>
</dbReference>
<keyword evidence="6 7" id="KW-0720">Serine protease</keyword>
<dbReference type="InterPro" id="IPR000209">
    <property type="entry name" value="Peptidase_S8/S53_dom"/>
</dbReference>
<keyword evidence="13" id="KW-1185">Reference proteome</keyword>
<dbReference type="AlphaFoldDB" id="A0A9X2BFF9"/>
<dbReference type="Proteomes" id="UP001139011">
    <property type="component" value="Unassembled WGS sequence"/>
</dbReference>
<dbReference type="InterPro" id="IPR015500">
    <property type="entry name" value="Peptidase_S8_subtilisin-rel"/>
</dbReference>
<dbReference type="PROSITE" id="PS00136">
    <property type="entry name" value="SUBTILASE_ASP"/>
    <property type="match status" value="1"/>
</dbReference>
<name>A0A9X2BFF9_9BACL</name>
<protein>
    <submittedName>
        <fullName evidence="12">S8 family peptidase</fullName>
    </submittedName>
</protein>
<evidence type="ECO:0000256" key="5">
    <source>
        <dbReference type="ARBA" id="ARBA00022801"/>
    </source>
</evidence>
<comment type="similarity">
    <text evidence="2 7 8">Belongs to the peptidase S8 family.</text>
</comment>
<dbReference type="Gene3D" id="3.40.50.200">
    <property type="entry name" value="Peptidase S8/S53 domain"/>
    <property type="match status" value="1"/>
</dbReference>
<feature type="signal peptide" evidence="9">
    <location>
        <begin position="1"/>
        <end position="27"/>
    </location>
</feature>
<dbReference type="Gene3D" id="2.60.120.380">
    <property type="match status" value="1"/>
</dbReference>
<comment type="caution">
    <text evidence="12">The sequence shown here is derived from an EMBL/GenBank/DDBJ whole genome shotgun (WGS) entry which is preliminary data.</text>
</comment>
<dbReference type="GO" id="GO:0004252">
    <property type="term" value="F:serine-type endopeptidase activity"/>
    <property type="evidence" value="ECO:0007669"/>
    <property type="project" value="UniProtKB-UniRule"/>
</dbReference>
<feature type="chain" id="PRO_5040952031" evidence="9">
    <location>
        <begin position="28"/>
        <end position="531"/>
    </location>
</feature>
<organism evidence="12 13">
    <name type="scientific">Fictibacillus marinisediminis</name>
    <dbReference type="NCBI Taxonomy" id="2878389"/>
    <lineage>
        <taxon>Bacteria</taxon>
        <taxon>Bacillati</taxon>
        <taxon>Bacillota</taxon>
        <taxon>Bacilli</taxon>
        <taxon>Bacillales</taxon>
        <taxon>Fictibacillaceae</taxon>
        <taxon>Fictibacillus</taxon>
    </lineage>
</organism>
<dbReference type="EMBL" id="JAIWJX010000002">
    <property type="protein sequence ID" value="MCK6258730.1"/>
    <property type="molecule type" value="Genomic_DNA"/>
</dbReference>
<evidence type="ECO:0000256" key="9">
    <source>
        <dbReference type="SAM" id="SignalP"/>
    </source>
</evidence>
<evidence type="ECO:0000313" key="13">
    <source>
        <dbReference type="Proteomes" id="UP001139011"/>
    </source>
</evidence>
<evidence type="ECO:0000256" key="1">
    <source>
        <dbReference type="ARBA" id="ARBA00004613"/>
    </source>
</evidence>
<dbReference type="GO" id="GO:0005576">
    <property type="term" value="C:extracellular region"/>
    <property type="evidence" value="ECO:0007669"/>
    <property type="project" value="UniProtKB-SubCell"/>
</dbReference>
<evidence type="ECO:0000256" key="3">
    <source>
        <dbReference type="ARBA" id="ARBA00022525"/>
    </source>
</evidence>
<dbReference type="PRINTS" id="PR00723">
    <property type="entry name" value="SUBTILISIN"/>
</dbReference>
<evidence type="ECO:0000256" key="4">
    <source>
        <dbReference type="ARBA" id="ARBA00022670"/>
    </source>
</evidence>
<dbReference type="SUPFAM" id="SSF89260">
    <property type="entry name" value="Collagen-binding domain"/>
    <property type="match status" value="1"/>
</dbReference>
<feature type="active site" description="Charge relay system" evidence="7">
    <location>
        <position position="197"/>
    </location>
</feature>
<feature type="domain" description="Peptidase C-terminal archaeal/bacterial" evidence="11">
    <location>
        <begin position="443"/>
        <end position="512"/>
    </location>
</feature>
<dbReference type="InterPro" id="IPR023827">
    <property type="entry name" value="Peptidase_S8_Asp-AS"/>
</dbReference>
<dbReference type="InterPro" id="IPR007280">
    <property type="entry name" value="Peptidase_C_arc/bac"/>
</dbReference>
<feature type="active site" description="Charge relay system" evidence="7">
    <location>
        <position position="164"/>
    </location>
</feature>
<dbReference type="PROSITE" id="PS51892">
    <property type="entry name" value="SUBTILASE"/>
    <property type="match status" value="1"/>
</dbReference>
<reference evidence="12" key="1">
    <citation type="submission" date="2021-09" db="EMBL/GenBank/DDBJ databases">
        <title>Genome analysis of Fictibacillus sp. KIGAM418 isolated from marine sediment.</title>
        <authorList>
            <person name="Seo M.-J."/>
            <person name="Cho E.-S."/>
            <person name="Hwang C.Y."/>
        </authorList>
    </citation>
    <scope>NUCLEOTIDE SEQUENCE</scope>
    <source>
        <strain evidence="12">KIGAM418</strain>
    </source>
</reference>
<dbReference type="PANTHER" id="PTHR43806">
    <property type="entry name" value="PEPTIDASE S8"/>
    <property type="match status" value="1"/>
</dbReference>
<dbReference type="InterPro" id="IPR022398">
    <property type="entry name" value="Peptidase_S8_His-AS"/>
</dbReference>
<dbReference type="InterPro" id="IPR034084">
    <property type="entry name" value="Thermitase-like_dom"/>
</dbReference>